<dbReference type="PANTHER" id="PTHR30055:SF146">
    <property type="entry name" value="HTH-TYPE TRANSCRIPTIONAL DUAL REGULATOR CECR"/>
    <property type="match status" value="1"/>
</dbReference>
<dbReference type="EMBL" id="CP000308">
    <property type="protein sequence ID" value="ABG13061.1"/>
    <property type="molecule type" value="Genomic_DNA"/>
</dbReference>
<dbReference type="InterPro" id="IPR001647">
    <property type="entry name" value="HTH_TetR"/>
</dbReference>
<dbReference type="PATRIC" id="fig|360102.15.peg.4168"/>
<sequence>MSHSTPHSVTPPSPATTRGEQARQQLLQAAIELFGELGLKGATTRDIAQRAGQNIAAITYYFNSKEGLYLAVAQYIADFIQQAFSPLAQEIDHFLQLPAEHQPPEQQLHYIRQGLLAFSHLMTQPETLNLSKIMAREQLSPSEAYPLIHTQAIAPLHQTLNQLLAAFTGTDASATKTIIHTHALIGEVLAFRLARETIRRQAGWKSIGEAESQLINQVLIEHIDLLLNGLRAKATL</sequence>
<dbReference type="PROSITE" id="PS50977">
    <property type="entry name" value="HTH_TETR_2"/>
    <property type="match status" value="1"/>
</dbReference>
<dbReference type="InterPro" id="IPR050109">
    <property type="entry name" value="HTH-type_TetR-like_transc_reg"/>
</dbReference>
<dbReference type="Proteomes" id="UP000001971">
    <property type="component" value="Chromosome"/>
</dbReference>
<dbReference type="Pfam" id="PF00440">
    <property type="entry name" value="TetR_N"/>
    <property type="match status" value="1"/>
</dbReference>
<feature type="domain" description="HTH tetR-type" evidence="4">
    <location>
        <begin position="20"/>
        <end position="80"/>
    </location>
</feature>
<accession>A0A0E1NXK6</accession>
<dbReference type="PROSITE" id="PS01081">
    <property type="entry name" value="HTH_TETR_1"/>
    <property type="match status" value="1"/>
</dbReference>
<dbReference type="NCBIfam" id="NF008587">
    <property type="entry name" value="PRK11552.1"/>
    <property type="match status" value="1"/>
</dbReference>
<protein>
    <submittedName>
        <fullName evidence="5">Transcriptional regulator, TetR family</fullName>
    </submittedName>
</protein>
<gene>
    <name evidence="5" type="ordered locus">YPA_1094</name>
</gene>
<dbReference type="InterPro" id="IPR015292">
    <property type="entry name" value="Tscrpt_reg_YbiH_C"/>
</dbReference>
<dbReference type="InterPro" id="IPR009057">
    <property type="entry name" value="Homeodomain-like_sf"/>
</dbReference>
<evidence type="ECO:0000256" key="3">
    <source>
        <dbReference type="SAM" id="MobiDB-lite"/>
    </source>
</evidence>
<dbReference type="Gene3D" id="1.10.357.10">
    <property type="entry name" value="Tetracycline Repressor, domain 2"/>
    <property type="match status" value="1"/>
</dbReference>
<name>A0A0E1NXK6_YERPA</name>
<feature type="DNA-binding region" description="H-T-H motif" evidence="2">
    <location>
        <begin position="43"/>
        <end position="62"/>
    </location>
</feature>
<keyword evidence="1 2" id="KW-0238">DNA-binding</keyword>
<dbReference type="Gene3D" id="1.10.10.60">
    <property type="entry name" value="Homeodomain-like"/>
    <property type="match status" value="1"/>
</dbReference>
<dbReference type="GeneID" id="49786714"/>
<dbReference type="HOGENOM" id="CLU_069356_16_0_6"/>
<evidence type="ECO:0000256" key="1">
    <source>
        <dbReference type="ARBA" id="ARBA00023125"/>
    </source>
</evidence>
<dbReference type="InterPro" id="IPR036271">
    <property type="entry name" value="Tet_transcr_reg_TetR-rel_C_sf"/>
</dbReference>
<dbReference type="GO" id="GO:0003700">
    <property type="term" value="F:DNA-binding transcription factor activity"/>
    <property type="evidence" value="ECO:0007669"/>
    <property type="project" value="TreeGrafter"/>
</dbReference>
<dbReference type="InterPro" id="IPR023772">
    <property type="entry name" value="DNA-bd_HTH_TetR-type_CS"/>
</dbReference>
<dbReference type="RefSeq" id="WP_002220154.1">
    <property type="nucleotide sequence ID" value="NC_008150.1"/>
</dbReference>
<evidence type="ECO:0000313" key="6">
    <source>
        <dbReference type="Proteomes" id="UP000001971"/>
    </source>
</evidence>
<evidence type="ECO:0000313" key="5">
    <source>
        <dbReference type="EMBL" id="ABG13061.1"/>
    </source>
</evidence>
<dbReference type="SUPFAM" id="SSF46689">
    <property type="entry name" value="Homeodomain-like"/>
    <property type="match status" value="1"/>
</dbReference>
<evidence type="ECO:0000259" key="4">
    <source>
        <dbReference type="PROSITE" id="PS50977"/>
    </source>
</evidence>
<dbReference type="Pfam" id="PF09209">
    <property type="entry name" value="CecR_C"/>
    <property type="match status" value="1"/>
</dbReference>
<dbReference type="AlphaFoldDB" id="A0A0E1NXK6"/>
<dbReference type="PRINTS" id="PR00455">
    <property type="entry name" value="HTHTETR"/>
</dbReference>
<dbReference type="KEGG" id="ypa:YPA_1094"/>
<evidence type="ECO:0000256" key="2">
    <source>
        <dbReference type="PROSITE-ProRule" id="PRU00335"/>
    </source>
</evidence>
<dbReference type="PANTHER" id="PTHR30055">
    <property type="entry name" value="HTH-TYPE TRANSCRIPTIONAL REGULATOR RUTR"/>
    <property type="match status" value="1"/>
</dbReference>
<feature type="region of interest" description="Disordered" evidence="3">
    <location>
        <begin position="1"/>
        <end position="21"/>
    </location>
</feature>
<proteinExistence type="predicted"/>
<reference evidence="5 6" key="1">
    <citation type="journal article" date="2006" name="J. Bacteriol.">
        <title>Complete genome sequence of Yersinia pestis strains Antiqua and Nepal516: evidence of gene reduction in an emerging pathogen.</title>
        <authorList>
            <person name="Chain P.S."/>
            <person name="Hu P."/>
            <person name="Malfatti S.A."/>
            <person name="Radnedge L."/>
            <person name="Larimer F."/>
            <person name="Vergez L.M."/>
            <person name="Worsham P."/>
            <person name="Chu M.C."/>
            <person name="Andersen G.L."/>
        </authorList>
    </citation>
    <scope>NUCLEOTIDE SEQUENCE [LARGE SCALE GENOMIC DNA]</scope>
    <source>
        <strain evidence="5 6">Antiqua</strain>
    </source>
</reference>
<dbReference type="GO" id="GO:0000976">
    <property type="term" value="F:transcription cis-regulatory region binding"/>
    <property type="evidence" value="ECO:0007669"/>
    <property type="project" value="TreeGrafter"/>
</dbReference>
<dbReference type="SUPFAM" id="SSF48498">
    <property type="entry name" value="Tetracyclin repressor-like, C-terminal domain"/>
    <property type="match status" value="1"/>
</dbReference>
<organism evidence="5 6">
    <name type="scientific">Yersinia pestis bv. Antiqua (strain Antiqua)</name>
    <dbReference type="NCBI Taxonomy" id="360102"/>
    <lineage>
        <taxon>Bacteria</taxon>
        <taxon>Pseudomonadati</taxon>
        <taxon>Pseudomonadota</taxon>
        <taxon>Gammaproteobacteria</taxon>
        <taxon>Enterobacterales</taxon>
        <taxon>Yersiniaceae</taxon>
        <taxon>Yersinia</taxon>
    </lineage>
</organism>